<dbReference type="SUPFAM" id="SSF53448">
    <property type="entry name" value="Nucleotide-diphospho-sugar transferases"/>
    <property type="match status" value="1"/>
</dbReference>
<dbReference type="PANTHER" id="PTHR22916:SF3">
    <property type="entry name" value="UDP-GLCNAC:BETAGAL BETA-1,3-N-ACETYLGLUCOSAMINYLTRANSFERASE-LIKE PROTEIN 1"/>
    <property type="match status" value="1"/>
</dbReference>
<evidence type="ECO:0000256" key="1">
    <source>
        <dbReference type="ARBA" id="ARBA00006739"/>
    </source>
</evidence>
<dbReference type="AlphaFoldDB" id="A0A2C1LEZ9"/>
<dbReference type="CDD" id="cd00761">
    <property type="entry name" value="Glyco_tranf_GTA_type"/>
    <property type="match status" value="1"/>
</dbReference>
<dbReference type="Gene3D" id="3.90.550.10">
    <property type="entry name" value="Spore Coat Polysaccharide Biosynthesis Protein SpsA, Chain A"/>
    <property type="match status" value="1"/>
</dbReference>
<dbReference type="Pfam" id="PF00535">
    <property type="entry name" value="Glycos_transf_2"/>
    <property type="match status" value="1"/>
</dbReference>
<dbReference type="InterPro" id="IPR001173">
    <property type="entry name" value="Glyco_trans_2-like"/>
</dbReference>
<evidence type="ECO:0000259" key="2">
    <source>
        <dbReference type="Pfam" id="PF00535"/>
    </source>
</evidence>
<dbReference type="EMBL" id="NUMG01000060">
    <property type="protein sequence ID" value="PGT96260.1"/>
    <property type="molecule type" value="Genomic_DNA"/>
</dbReference>
<comment type="caution">
    <text evidence="3">The sequence shown here is derived from an EMBL/GenBank/DDBJ whole genome shotgun (WGS) entry which is preliminary data.</text>
</comment>
<gene>
    <name evidence="3" type="ORF">COD19_28235</name>
</gene>
<dbReference type="Proteomes" id="UP000225766">
    <property type="component" value="Unassembled WGS sequence"/>
</dbReference>
<feature type="domain" description="Glycosyltransferase 2-like" evidence="2">
    <location>
        <begin position="4"/>
        <end position="135"/>
    </location>
</feature>
<evidence type="ECO:0000313" key="4">
    <source>
        <dbReference type="Proteomes" id="UP000225766"/>
    </source>
</evidence>
<dbReference type="GO" id="GO:0016758">
    <property type="term" value="F:hexosyltransferase activity"/>
    <property type="evidence" value="ECO:0007669"/>
    <property type="project" value="UniProtKB-ARBA"/>
</dbReference>
<sequence>MKLTVFTATYNRGYIIGELYESLKKQTYNDFEWLVIDDGSTDNTEELFKLWVSEESEFQIRYYKVINGGKHRAINKATDLANGELFFIVDSDDYLVEGALETVVKWERELQGNSVFCGISGNKGKSENEILGTTFEGEYLDATSLERKEYKIDGDKAEVFYTHILKEYKFDEYEGEKFLTERTVWDRMAYDGYKIRWFNKIIYVCDYLEDGLTKSGDDLYAENPQGTSCIIKQQIKFYNYNIKERLSCYNSYYNLVKRNIGLTQAAKYLEIPKGTLVWAIILVKCKDLLLFRT</sequence>
<accession>A0A2C1LEZ9</accession>
<organism evidence="3 4">
    <name type="scientific">Bacillus cereus</name>
    <dbReference type="NCBI Taxonomy" id="1396"/>
    <lineage>
        <taxon>Bacteria</taxon>
        <taxon>Bacillati</taxon>
        <taxon>Bacillota</taxon>
        <taxon>Bacilli</taxon>
        <taxon>Bacillales</taxon>
        <taxon>Bacillaceae</taxon>
        <taxon>Bacillus</taxon>
        <taxon>Bacillus cereus group</taxon>
    </lineage>
</organism>
<dbReference type="InterPro" id="IPR029044">
    <property type="entry name" value="Nucleotide-diphossugar_trans"/>
</dbReference>
<protein>
    <submittedName>
        <fullName evidence="3">LPS biosynthesis protein</fullName>
    </submittedName>
</protein>
<dbReference type="PANTHER" id="PTHR22916">
    <property type="entry name" value="GLYCOSYLTRANSFERASE"/>
    <property type="match status" value="1"/>
</dbReference>
<proteinExistence type="inferred from homology"/>
<evidence type="ECO:0000313" key="3">
    <source>
        <dbReference type="EMBL" id="PGT96260.1"/>
    </source>
</evidence>
<name>A0A2C1LEZ9_BACCE</name>
<reference evidence="3 4" key="1">
    <citation type="submission" date="2017-09" db="EMBL/GenBank/DDBJ databases">
        <title>Large-scale bioinformatics analysis of Bacillus genomes uncovers conserved roles of natural products in bacterial physiology.</title>
        <authorList>
            <consortium name="Agbiome Team Llc"/>
            <person name="Bleich R.M."/>
            <person name="Grubbs K.J."/>
            <person name="Santa Maria K.C."/>
            <person name="Allen S.E."/>
            <person name="Farag S."/>
            <person name="Shank E.A."/>
            <person name="Bowers A."/>
        </authorList>
    </citation>
    <scope>NUCLEOTIDE SEQUENCE [LARGE SCALE GENOMIC DNA]</scope>
    <source>
        <strain evidence="3 4">AFS040105</strain>
    </source>
</reference>
<dbReference type="RefSeq" id="WP_098841513.1">
    <property type="nucleotide sequence ID" value="NZ_NUMG01000060.1"/>
</dbReference>
<comment type="similarity">
    <text evidence="1">Belongs to the glycosyltransferase 2 family.</text>
</comment>